<feature type="chain" id="PRO_5043071360" description="Flagellar P-ring protein" evidence="8">
    <location>
        <begin position="18"/>
        <end position="362"/>
    </location>
</feature>
<dbReference type="Pfam" id="PF02119">
    <property type="entry name" value="FlgI"/>
    <property type="match status" value="1"/>
</dbReference>
<evidence type="ECO:0000313" key="9">
    <source>
        <dbReference type="EMBL" id="MDX5930200.1"/>
    </source>
</evidence>
<dbReference type="GO" id="GO:0005198">
    <property type="term" value="F:structural molecule activity"/>
    <property type="evidence" value="ECO:0007669"/>
    <property type="project" value="InterPro"/>
</dbReference>
<dbReference type="AlphaFoldDB" id="A0AAW9DPQ5"/>
<evidence type="ECO:0000313" key="10">
    <source>
        <dbReference type="Proteomes" id="UP001279553"/>
    </source>
</evidence>
<keyword evidence="10" id="KW-1185">Reference proteome</keyword>
<dbReference type="GO" id="GO:0009428">
    <property type="term" value="C:bacterial-type flagellum basal body, distal rod, P ring"/>
    <property type="evidence" value="ECO:0007669"/>
    <property type="project" value="InterPro"/>
</dbReference>
<gene>
    <name evidence="8" type="primary">flgI</name>
    <name evidence="9" type="ORF">SIL87_05385</name>
</gene>
<evidence type="ECO:0000256" key="8">
    <source>
        <dbReference type="HAMAP-Rule" id="MF_00416"/>
    </source>
</evidence>
<keyword evidence="4 8" id="KW-0732">Signal</keyword>
<comment type="subunit">
    <text evidence="8">The basal body constitutes a major portion of the flagellar organelle and consists of four rings (L,P,S, and M) mounted on a central rod.</text>
</comment>
<dbReference type="GO" id="GO:0030288">
    <property type="term" value="C:outer membrane-bounded periplasmic space"/>
    <property type="evidence" value="ECO:0007669"/>
    <property type="project" value="InterPro"/>
</dbReference>
<evidence type="ECO:0000256" key="5">
    <source>
        <dbReference type="ARBA" id="ARBA00022764"/>
    </source>
</evidence>
<keyword evidence="9" id="KW-0966">Cell projection</keyword>
<dbReference type="GO" id="GO:0071973">
    <property type="term" value="P:bacterial-type flagellum-dependent cell motility"/>
    <property type="evidence" value="ECO:0007669"/>
    <property type="project" value="InterPro"/>
</dbReference>
<dbReference type="NCBIfam" id="NF003676">
    <property type="entry name" value="PRK05303.1"/>
    <property type="match status" value="1"/>
</dbReference>
<reference evidence="9 10" key="1">
    <citation type="submission" date="2023-11" db="EMBL/GenBank/DDBJ databases">
        <title>MicrobeMod: A computational toolkit for identifying prokaryotic methylation and restriction-modification with nanopore sequencing.</title>
        <authorList>
            <person name="Crits-Christoph A."/>
            <person name="Kang S.C."/>
            <person name="Lee H."/>
            <person name="Ostrov N."/>
        </authorList>
    </citation>
    <scope>NUCLEOTIDE SEQUENCE [LARGE SCALE GENOMIC DNA]</scope>
    <source>
        <strain evidence="9 10">DSMZ 700</strain>
    </source>
</reference>
<dbReference type="HAMAP" id="MF_00416">
    <property type="entry name" value="FlgI"/>
    <property type="match status" value="1"/>
</dbReference>
<feature type="signal peptide" evidence="8">
    <location>
        <begin position="1"/>
        <end position="17"/>
    </location>
</feature>
<dbReference type="InterPro" id="IPR001782">
    <property type="entry name" value="Flag_FlgI"/>
</dbReference>
<evidence type="ECO:0000256" key="3">
    <source>
        <dbReference type="ARBA" id="ARBA00019515"/>
    </source>
</evidence>
<evidence type="ECO:0000256" key="2">
    <source>
        <dbReference type="ARBA" id="ARBA00004117"/>
    </source>
</evidence>
<evidence type="ECO:0000256" key="1">
    <source>
        <dbReference type="ARBA" id="ARBA00002591"/>
    </source>
</evidence>
<keyword evidence="9" id="KW-0282">Flagellum</keyword>
<keyword evidence="5" id="KW-0574">Periplasm</keyword>
<comment type="function">
    <text evidence="1 8">Assembles around the rod to form the L-ring and probably protects the motor/basal body from shearing forces during rotation.</text>
</comment>
<accession>A0AAW9DPQ5</accession>
<comment type="caution">
    <text evidence="9">The sequence shown here is derived from an EMBL/GenBank/DDBJ whole genome shotgun (WGS) entry which is preliminary data.</text>
</comment>
<keyword evidence="9" id="KW-0969">Cilium</keyword>
<evidence type="ECO:0000256" key="6">
    <source>
        <dbReference type="ARBA" id="ARBA00023143"/>
    </source>
</evidence>
<keyword evidence="6 8" id="KW-0975">Bacterial flagellum</keyword>
<evidence type="ECO:0000256" key="4">
    <source>
        <dbReference type="ARBA" id="ARBA00022729"/>
    </source>
</evidence>
<comment type="subcellular location">
    <subcellularLocation>
        <location evidence="2 8">Bacterial flagellum basal body</location>
    </subcellularLocation>
</comment>
<proteinExistence type="inferred from homology"/>
<dbReference type="PANTHER" id="PTHR30381">
    <property type="entry name" value="FLAGELLAR P-RING PERIPLASMIC PROTEIN FLGI"/>
    <property type="match status" value="1"/>
</dbReference>
<comment type="similarity">
    <text evidence="8">Belongs to the FlgI family.</text>
</comment>
<dbReference type="PANTHER" id="PTHR30381:SF0">
    <property type="entry name" value="FLAGELLAR P-RING PROTEIN"/>
    <property type="match status" value="1"/>
</dbReference>
<protein>
    <recommendedName>
        <fullName evidence="3 8">Flagellar P-ring protein</fullName>
    </recommendedName>
    <alternativeName>
        <fullName evidence="7 8">Basal body P-ring protein</fullName>
    </alternativeName>
</protein>
<dbReference type="PRINTS" id="PR01010">
    <property type="entry name" value="FLGPRINGFLGI"/>
</dbReference>
<organism evidence="9 10">
    <name type="scientific">Acidiphilium acidophilum</name>
    <name type="common">Thiobacillus acidophilus</name>
    <dbReference type="NCBI Taxonomy" id="76588"/>
    <lineage>
        <taxon>Bacteria</taxon>
        <taxon>Pseudomonadati</taxon>
        <taxon>Pseudomonadota</taxon>
        <taxon>Alphaproteobacteria</taxon>
        <taxon>Acetobacterales</taxon>
        <taxon>Acidocellaceae</taxon>
        <taxon>Acidiphilium</taxon>
    </lineage>
</organism>
<evidence type="ECO:0000256" key="7">
    <source>
        <dbReference type="ARBA" id="ARBA00032344"/>
    </source>
</evidence>
<sequence precursor="true">MALLCGSILAACAPASAQVRIKDITDIQGIRDNQLIGYGLVVGLNGTGDSLNNAIFTRQSLIGMLERLGVNTEDQAASLQTKDVAAVMVTANLPAFSHSGEQIDVTVSALGDAKDLTGGTLLVTPLLGADGQVYAVAQGSLVTGAIKASGANSTFTQGVPTVGRITNGAIVERSVNFNLASETTPKLELRNPDFTTAERIAEAINADLGPGIATMDDPRTITLDLKGRNVVQDLADIEDLRVQPSSPATVVVDEATGTIVMGADVRISTVAIAQGNLTVQVTNTPVVSQPAPFSNGRTVSTAQTTISVNKGKGKKMDILHGSVSLRQLVSGLNALGVAPHDMISILQAIKAAGALQAQLIVQ</sequence>
<dbReference type="RefSeq" id="WP_319615913.1">
    <property type="nucleotide sequence ID" value="NZ_JAWXYB010000018.1"/>
</dbReference>
<dbReference type="Proteomes" id="UP001279553">
    <property type="component" value="Unassembled WGS sequence"/>
</dbReference>
<dbReference type="EMBL" id="JAWXYB010000018">
    <property type="protein sequence ID" value="MDX5930200.1"/>
    <property type="molecule type" value="Genomic_DNA"/>
</dbReference>
<name>A0AAW9DPQ5_ACIAO</name>